<evidence type="ECO:0000259" key="6">
    <source>
        <dbReference type="Pfam" id="PF00933"/>
    </source>
</evidence>
<protein>
    <recommendedName>
        <fullName evidence="3">beta-N-acetylhexosaminidase</fullName>
        <ecNumber evidence="3">3.2.1.52</ecNumber>
    </recommendedName>
</protein>
<dbReference type="EC" id="3.2.1.52" evidence="3"/>
<name>A0A562THJ6_9HYPH</name>
<dbReference type="Pfam" id="PF00933">
    <property type="entry name" value="Glyco_hydro_3"/>
    <property type="match status" value="1"/>
</dbReference>
<dbReference type="Proteomes" id="UP000320593">
    <property type="component" value="Unassembled WGS sequence"/>
</dbReference>
<gene>
    <name evidence="7" type="ORF">JM93_00704</name>
</gene>
<evidence type="ECO:0000313" key="7">
    <source>
        <dbReference type="EMBL" id="TWI93149.1"/>
    </source>
</evidence>
<dbReference type="InterPro" id="IPR050226">
    <property type="entry name" value="NagZ_Beta-hexosaminidase"/>
</dbReference>
<proteinExistence type="inferred from homology"/>
<dbReference type="GO" id="GO:0004563">
    <property type="term" value="F:beta-N-acetylhexosaminidase activity"/>
    <property type="evidence" value="ECO:0007669"/>
    <property type="project" value="UniProtKB-EC"/>
</dbReference>
<feature type="domain" description="Glycoside hydrolase family 3 N-terminal" evidence="6">
    <location>
        <begin position="33"/>
        <end position="311"/>
    </location>
</feature>
<dbReference type="PANTHER" id="PTHR30480">
    <property type="entry name" value="BETA-HEXOSAMINIDASE-RELATED"/>
    <property type="match status" value="1"/>
</dbReference>
<dbReference type="Gene3D" id="3.20.20.300">
    <property type="entry name" value="Glycoside hydrolase, family 3, N-terminal domain"/>
    <property type="match status" value="1"/>
</dbReference>
<evidence type="ECO:0000256" key="1">
    <source>
        <dbReference type="ARBA" id="ARBA00001231"/>
    </source>
</evidence>
<dbReference type="EMBL" id="VLLF01000001">
    <property type="protein sequence ID" value="TWI93149.1"/>
    <property type="molecule type" value="Genomic_DNA"/>
</dbReference>
<dbReference type="AlphaFoldDB" id="A0A562THJ6"/>
<sequence>MPNPASLDHTQVGRYAHFMTKAFISGCAGLTITDEEARFFTQEDPWGLILFRRNIETPDQVRALTSAFRDCVGRPDAPVLIDQEGGRVARLRQPHWPEFPPQKLFGDLFAVSVEKGCRAAWLGARLIADELQKLGITVDCLPLLDVATPHMSDAIGDRALSQDPNVVTALGRAVVQGLTAGGVLPVMKHIPGHGRGTVDSHLELPKVGASLPELETSDFLPFASLKDLPMGMTAHIVYEAIDPDHPATQSKTVIHEIIRGALHFDGLLMSDDISMNALAGSIRDRAERSFEAGCDLVLHCNGALDEMRQVAEGAPVLAGKTQERCVHALSFGRGDRQDSQIDELWVEFRSLTGLAS</sequence>
<dbReference type="InterPro" id="IPR036962">
    <property type="entry name" value="Glyco_hydro_3_N_sf"/>
</dbReference>
<evidence type="ECO:0000256" key="4">
    <source>
        <dbReference type="ARBA" id="ARBA00022801"/>
    </source>
</evidence>
<dbReference type="InterPro" id="IPR001764">
    <property type="entry name" value="Glyco_hydro_3_N"/>
</dbReference>
<dbReference type="NCBIfam" id="NF003740">
    <property type="entry name" value="PRK05337.1"/>
    <property type="match status" value="1"/>
</dbReference>
<organism evidence="7 8">
    <name type="scientific">Roseibium hamelinense</name>
    <dbReference type="NCBI Taxonomy" id="150831"/>
    <lineage>
        <taxon>Bacteria</taxon>
        <taxon>Pseudomonadati</taxon>
        <taxon>Pseudomonadota</taxon>
        <taxon>Alphaproteobacteria</taxon>
        <taxon>Hyphomicrobiales</taxon>
        <taxon>Stappiaceae</taxon>
        <taxon>Roseibium</taxon>
    </lineage>
</organism>
<evidence type="ECO:0000313" key="8">
    <source>
        <dbReference type="Proteomes" id="UP000320593"/>
    </source>
</evidence>
<evidence type="ECO:0000256" key="5">
    <source>
        <dbReference type="ARBA" id="ARBA00023295"/>
    </source>
</evidence>
<keyword evidence="5" id="KW-0326">Glycosidase</keyword>
<comment type="caution">
    <text evidence="7">The sequence shown here is derived from an EMBL/GenBank/DDBJ whole genome shotgun (WGS) entry which is preliminary data.</text>
</comment>
<keyword evidence="4" id="KW-0378">Hydrolase</keyword>
<dbReference type="GO" id="GO:0009254">
    <property type="term" value="P:peptidoglycan turnover"/>
    <property type="evidence" value="ECO:0007669"/>
    <property type="project" value="TreeGrafter"/>
</dbReference>
<dbReference type="PANTHER" id="PTHR30480:SF13">
    <property type="entry name" value="BETA-HEXOSAMINIDASE"/>
    <property type="match status" value="1"/>
</dbReference>
<dbReference type="SUPFAM" id="SSF51445">
    <property type="entry name" value="(Trans)glycosidases"/>
    <property type="match status" value="1"/>
</dbReference>
<dbReference type="InterPro" id="IPR017853">
    <property type="entry name" value="GH"/>
</dbReference>
<comment type="similarity">
    <text evidence="2">Belongs to the glycosyl hydrolase 3 family.</text>
</comment>
<dbReference type="GO" id="GO:0005975">
    <property type="term" value="P:carbohydrate metabolic process"/>
    <property type="evidence" value="ECO:0007669"/>
    <property type="project" value="InterPro"/>
</dbReference>
<evidence type="ECO:0000256" key="3">
    <source>
        <dbReference type="ARBA" id="ARBA00012663"/>
    </source>
</evidence>
<comment type="catalytic activity">
    <reaction evidence="1">
        <text>Hydrolysis of terminal non-reducing N-acetyl-D-hexosamine residues in N-acetyl-beta-D-hexosaminides.</text>
        <dbReference type="EC" id="3.2.1.52"/>
    </reaction>
</comment>
<accession>A0A562THJ6</accession>
<keyword evidence="8" id="KW-1185">Reference proteome</keyword>
<evidence type="ECO:0000256" key="2">
    <source>
        <dbReference type="ARBA" id="ARBA00005336"/>
    </source>
</evidence>
<reference evidence="7 8" key="1">
    <citation type="submission" date="2019-07" db="EMBL/GenBank/DDBJ databases">
        <title>Genomic Encyclopedia of Archaeal and Bacterial Type Strains, Phase II (KMG-II): from individual species to whole genera.</title>
        <authorList>
            <person name="Goeker M."/>
        </authorList>
    </citation>
    <scope>NUCLEOTIDE SEQUENCE [LARGE SCALE GENOMIC DNA]</scope>
    <source>
        <strain evidence="7 8">ATCC BAA-252</strain>
    </source>
</reference>